<keyword evidence="1" id="KW-1133">Transmembrane helix</keyword>
<name>L0IPZ5_THETR</name>
<keyword evidence="1" id="KW-0812">Transmembrane</keyword>
<evidence type="ECO:0000256" key="1">
    <source>
        <dbReference type="SAM" id="Phobius"/>
    </source>
</evidence>
<organism evidence="2 3">
    <name type="scientific">Thermoanaerobacterium thermosaccharolyticum M0795</name>
    <dbReference type="NCBI Taxonomy" id="698948"/>
    <lineage>
        <taxon>Bacteria</taxon>
        <taxon>Bacillati</taxon>
        <taxon>Bacillota</taxon>
        <taxon>Clostridia</taxon>
        <taxon>Thermoanaerobacterales</taxon>
        <taxon>Thermoanaerobacteraceae</taxon>
        <taxon>Thermoanaerobacterium</taxon>
    </lineage>
</organism>
<dbReference type="HOGENOM" id="CLU_3398975_0_0_9"/>
<evidence type="ECO:0000313" key="2">
    <source>
        <dbReference type="EMBL" id="AGB20077.1"/>
    </source>
</evidence>
<dbReference type="Proteomes" id="UP000010845">
    <property type="component" value="Chromosome"/>
</dbReference>
<reference evidence="2 3" key="1">
    <citation type="submission" date="2012-03" db="EMBL/GenBank/DDBJ databases">
        <title>Complete sequence of chromosome of Thermoanaerobacterium thermosaccharolyticum M0795.</title>
        <authorList>
            <consortium name="US DOE Joint Genome Institute"/>
            <person name="Lucas S."/>
            <person name="Han J."/>
            <person name="Lapidus A."/>
            <person name="Cheng J.-F."/>
            <person name="Goodwin L."/>
            <person name="Pitluck S."/>
            <person name="Peters L."/>
            <person name="Teshima H."/>
            <person name="Detter J.C."/>
            <person name="Han C."/>
            <person name="Tapia R."/>
            <person name="Land M."/>
            <person name="Hauser L."/>
            <person name="Kyrpides N."/>
            <person name="Ivanova N."/>
            <person name="Pagani I."/>
            <person name="Feinberg L."/>
            <person name="Folden J."/>
            <person name="Hogsett D."/>
            <person name="Shaw J."/>
            <person name="Woyke T."/>
        </authorList>
    </citation>
    <scope>NUCLEOTIDE SEQUENCE [LARGE SCALE GENOMIC DNA]</scope>
    <source>
        <strain evidence="2 3">M0795</strain>
    </source>
</reference>
<keyword evidence="1" id="KW-0472">Membrane</keyword>
<dbReference type="AlphaFoldDB" id="L0IPZ5"/>
<evidence type="ECO:0000313" key="3">
    <source>
        <dbReference type="Proteomes" id="UP000010845"/>
    </source>
</evidence>
<gene>
    <name evidence="2" type="ORF">Thethe_02511</name>
</gene>
<accession>L0IPZ5</accession>
<dbReference type="EMBL" id="CP003066">
    <property type="protein sequence ID" value="AGB20077.1"/>
    <property type="molecule type" value="Genomic_DNA"/>
</dbReference>
<sequence>MVTVLISVLICVSVVAILGIWALIKDGKSRR</sequence>
<dbReference type="KEGG" id="tto:Thethe_02511"/>
<proteinExistence type="predicted"/>
<feature type="transmembrane region" description="Helical" evidence="1">
    <location>
        <begin position="6"/>
        <end position="24"/>
    </location>
</feature>
<protein>
    <submittedName>
        <fullName evidence="2">Uncharacterized protein</fullName>
    </submittedName>
</protein>